<dbReference type="InParanoid" id="V4SLW4"/>
<keyword evidence="1" id="KW-0812">Transmembrane</keyword>
<sequence length="134" mass="14784">MIPVICYLALILVSMAIATVVYTLVILGWCGSSFGEELERLSHIWLPHSSIQKGIEKAEAALLESKSCAVCACQDSKMGKMFASFPTASTSFRSPCIDTRLHSHSDCPLCRVPVTGWIIRQQTRTILLDIRILS</sequence>
<reference evidence="2 3" key="1">
    <citation type="submission" date="2013-10" db="EMBL/GenBank/DDBJ databases">
        <authorList>
            <consortium name="International Citrus Genome Consortium"/>
            <person name="Jenkins J."/>
            <person name="Schmutz J."/>
            <person name="Prochnik S."/>
            <person name="Rokhsar D."/>
            <person name="Gmitter F."/>
            <person name="Ollitrault P."/>
            <person name="Machado M."/>
            <person name="Talon M."/>
            <person name="Wincker P."/>
            <person name="Jaillon O."/>
            <person name="Morgante M."/>
        </authorList>
    </citation>
    <scope>NUCLEOTIDE SEQUENCE</scope>
    <source>
        <strain evidence="3">cv. Clemenules</strain>
    </source>
</reference>
<keyword evidence="1" id="KW-0472">Membrane</keyword>
<evidence type="ECO:0008006" key="4">
    <source>
        <dbReference type="Google" id="ProtNLM"/>
    </source>
</evidence>
<organism evidence="2 3">
    <name type="scientific">Citrus clementina</name>
    <name type="common">Clementine</name>
    <name type="synonym">Citrus deliciosa x Citrus sinensis</name>
    <dbReference type="NCBI Taxonomy" id="85681"/>
    <lineage>
        <taxon>Eukaryota</taxon>
        <taxon>Viridiplantae</taxon>
        <taxon>Streptophyta</taxon>
        <taxon>Embryophyta</taxon>
        <taxon>Tracheophyta</taxon>
        <taxon>Spermatophyta</taxon>
        <taxon>Magnoliopsida</taxon>
        <taxon>eudicotyledons</taxon>
        <taxon>Gunneridae</taxon>
        <taxon>Pentapetalae</taxon>
        <taxon>rosids</taxon>
        <taxon>malvids</taxon>
        <taxon>Sapindales</taxon>
        <taxon>Rutaceae</taxon>
        <taxon>Aurantioideae</taxon>
        <taxon>Citrus</taxon>
    </lineage>
</organism>
<dbReference type="AlphaFoldDB" id="V4SLW4"/>
<name>V4SLW4_CITCL</name>
<dbReference type="Gramene" id="ESR39870">
    <property type="protein sequence ID" value="ESR39870"/>
    <property type="gene ID" value="CICLE_v10027489mg"/>
</dbReference>
<proteinExistence type="predicted"/>
<dbReference type="SUPFAM" id="SSF57850">
    <property type="entry name" value="RING/U-box"/>
    <property type="match status" value="1"/>
</dbReference>
<feature type="transmembrane region" description="Helical" evidence="1">
    <location>
        <begin position="7"/>
        <end position="29"/>
    </location>
</feature>
<evidence type="ECO:0000313" key="3">
    <source>
        <dbReference type="Proteomes" id="UP000030687"/>
    </source>
</evidence>
<dbReference type="Gene3D" id="3.30.40.10">
    <property type="entry name" value="Zinc/RING finger domain, C3HC4 (zinc finger)"/>
    <property type="match status" value="1"/>
</dbReference>
<dbReference type="InterPro" id="IPR013083">
    <property type="entry name" value="Znf_RING/FYVE/PHD"/>
</dbReference>
<dbReference type="EMBL" id="KI536925">
    <property type="protein sequence ID" value="ESR39870.1"/>
    <property type="molecule type" value="Genomic_DNA"/>
</dbReference>
<evidence type="ECO:0000313" key="2">
    <source>
        <dbReference type="EMBL" id="ESR39870.1"/>
    </source>
</evidence>
<dbReference type="KEGG" id="cic:CICLE_v10027489mg"/>
<accession>V4SLW4</accession>
<protein>
    <recommendedName>
        <fullName evidence="4">RING-type domain-containing protein</fullName>
    </recommendedName>
</protein>
<gene>
    <name evidence="2" type="ORF">CICLE_v10027489mg</name>
</gene>
<keyword evidence="1" id="KW-1133">Transmembrane helix</keyword>
<keyword evidence="3" id="KW-1185">Reference proteome</keyword>
<dbReference type="Proteomes" id="UP000030687">
    <property type="component" value="Unassembled WGS sequence"/>
</dbReference>
<evidence type="ECO:0000256" key="1">
    <source>
        <dbReference type="SAM" id="Phobius"/>
    </source>
</evidence>